<dbReference type="Pfam" id="PF06750">
    <property type="entry name" value="A24_N_bact"/>
    <property type="match status" value="1"/>
</dbReference>
<evidence type="ECO:0000256" key="7">
    <source>
        <dbReference type="ARBA" id="ARBA00023136"/>
    </source>
</evidence>
<proteinExistence type="inferred from homology"/>
<keyword evidence="9" id="KW-0511">Multifunctional enzyme</keyword>
<dbReference type="Proteomes" id="UP001223547">
    <property type="component" value="Unassembled WGS sequence"/>
</dbReference>
<evidence type="ECO:0000256" key="1">
    <source>
        <dbReference type="ARBA" id="ARBA00004429"/>
    </source>
</evidence>
<keyword evidence="14" id="KW-1185">Reference proteome</keyword>
<dbReference type="EMBL" id="JASSQD010000001">
    <property type="protein sequence ID" value="MDK9557230.1"/>
    <property type="molecule type" value="Genomic_DNA"/>
</dbReference>
<evidence type="ECO:0000256" key="6">
    <source>
        <dbReference type="ARBA" id="ARBA00022989"/>
    </source>
</evidence>
<reference evidence="13 14" key="1">
    <citation type="submission" date="2023-05" db="EMBL/GenBank/DDBJ databases">
        <title>Marinobacter albus sp. nov., a marine bacterium isolated from sand in a coastal intertidal zone of huludao.</title>
        <authorList>
            <person name="Deng T."/>
        </authorList>
    </citation>
    <scope>NUCLEOTIDE SEQUENCE [LARGE SCALE GENOMIC DNA]</scope>
    <source>
        <strain evidence="13 14">M216</strain>
    </source>
</reference>
<comment type="subcellular location">
    <subcellularLocation>
        <location evidence="1">Cell inner membrane</location>
        <topology evidence="1">Multi-pass membrane protein</topology>
    </subcellularLocation>
    <subcellularLocation>
        <location evidence="9">Cell membrane</location>
        <topology evidence="9">Multi-pass membrane protein</topology>
    </subcellularLocation>
</comment>
<dbReference type="Pfam" id="PF01478">
    <property type="entry name" value="Peptidase_A24"/>
    <property type="match status" value="1"/>
</dbReference>
<feature type="domain" description="Prepilin peptidase A24 N-terminal" evidence="12">
    <location>
        <begin position="21"/>
        <end position="124"/>
    </location>
</feature>
<keyword evidence="9" id="KW-0489">Methyltransferase</keyword>
<keyword evidence="5 9" id="KW-0812">Transmembrane</keyword>
<evidence type="ECO:0000256" key="10">
    <source>
        <dbReference type="SAM" id="Phobius"/>
    </source>
</evidence>
<dbReference type="EC" id="3.4.23.43" evidence="9"/>
<gene>
    <name evidence="13" type="ORF">QQF73_06275</name>
</gene>
<dbReference type="Gene3D" id="1.20.120.1220">
    <property type="match status" value="1"/>
</dbReference>
<feature type="transmembrane region" description="Helical" evidence="10">
    <location>
        <begin position="218"/>
        <end position="251"/>
    </location>
</feature>
<keyword evidence="4" id="KW-0997">Cell inner membrane</keyword>
<evidence type="ECO:0000256" key="8">
    <source>
        <dbReference type="RuleBase" id="RU003793"/>
    </source>
</evidence>
<evidence type="ECO:0000313" key="14">
    <source>
        <dbReference type="Proteomes" id="UP001223547"/>
    </source>
</evidence>
<evidence type="ECO:0000256" key="3">
    <source>
        <dbReference type="ARBA" id="ARBA00022475"/>
    </source>
</evidence>
<evidence type="ECO:0000259" key="12">
    <source>
        <dbReference type="Pfam" id="PF06750"/>
    </source>
</evidence>
<organism evidence="13 14">
    <name type="scientific">Marinobacter albus</name>
    <dbReference type="NCBI Taxonomy" id="3030833"/>
    <lineage>
        <taxon>Bacteria</taxon>
        <taxon>Pseudomonadati</taxon>
        <taxon>Pseudomonadota</taxon>
        <taxon>Gammaproteobacteria</taxon>
        <taxon>Pseudomonadales</taxon>
        <taxon>Marinobacteraceae</taxon>
        <taxon>Marinobacter</taxon>
    </lineage>
</organism>
<evidence type="ECO:0000256" key="5">
    <source>
        <dbReference type="ARBA" id="ARBA00022692"/>
    </source>
</evidence>
<keyword evidence="7 10" id="KW-0472">Membrane</keyword>
<evidence type="ECO:0000313" key="13">
    <source>
        <dbReference type="EMBL" id="MDK9557230.1"/>
    </source>
</evidence>
<dbReference type="EC" id="2.1.1.-" evidence="9"/>
<comment type="caution">
    <text evidence="13">The sequence shown here is derived from an EMBL/GenBank/DDBJ whole genome shotgun (WGS) entry which is preliminary data.</text>
</comment>
<feature type="transmembrane region" description="Helical" evidence="10">
    <location>
        <begin position="184"/>
        <end position="206"/>
    </location>
</feature>
<feature type="transmembrane region" description="Helical" evidence="10">
    <location>
        <begin position="161"/>
        <end position="178"/>
    </location>
</feature>
<dbReference type="InterPro" id="IPR010627">
    <property type="entry name" value="Prepilin_pept_A24_N"/>
</dbReference>
<name>A0ABT7HCL2_9GAMM</name>
<dbReference type="InterPro" id="IPR000045">
    <property type="entry name" value="Prepilin_IV_endopep_pep"/>
</dbReference>
<comment type="function">
    <text evidence="9">Plays an essential role in type IV pili and type II pseudopili formation by proteolytically removing the leader sequence from substrate proteins and subsequently monomethylating the alpha-amino group of the newly exposed N-terminal phenylalanine.</text>
</comment>
<dbReference type="PRINTS" id="PR00864">
    <property type="entry name" value="PREPILNPTASE"/>
</dbReference>
<evidence type="ECO:0000256" key="2">
    <source>
        <dbReference type="ARBA" id="ARBA00005801"/>
    </source>
</evidence>
<evidence type="ECO:0000256" key="9">
    <source>
        <dbReference type="RuleBase" id="RU003794"/>
    </source>
</evidence>
<keyword evidence="9 13" id="KW-0378">Hydrolase</keyword>
<dbReference type="InterPro" id="IPR014032">
    <property type="entry name" value="Peptidase_A24A_bac"/>
</dbReference>
<evidence type="ECO:0000256" key="4">
    <source>
        <dbReference type="ARBA" id="ARBA00022519"/>
    </source>
</evidence>
<feature type="transmembrane region" description="Helical" evidence="10">
    <location>
        <begin position="263"/>
        <end position="279"/>
    </location>
</feature>
<evidence type="ECO:0000259" key="11">
    <source>
        <dbReference type="Pfam" id="PF01478"/>
    </source>
</evidence>
<comment type="catalytic activity">
    <reaction evidence="9">
        <text>Typically cleaves a -Gly-|-Phe- bond to release an N-terminal, basic peptide of 5-8 residues from type IV prepilin, and then N-methylates the new N-terminal amino group, the methyl donor being S-adenosyl-L-methionine.</text>
        <dbReference type="EC" id="3.4.23.43"/>
    </reaction>
</comment>
<keyword evidence="6 10" id="KW-1133">Transmembrane helix</keyword>
<dbReference type="InterPro" id="IPR050882">
    <property type="entry name" value="Prepilin_peptidase/N-MTase"/>
</dbReference>
<feature type="domain" description="Prepilin type IV endopeptidase peptidase" evidence="11">
    <location>
        <begin position="138"/>
        <end position="247"/>
    </location>
</feature>
<feature type="transmembrane region" description="Helical" evidence="10">
    <location>
        <begin position="12"/>
        <end position="34"/>
    </location>
</feature>
<sequence length="291" mass="32128">MQFLDIYLHTPWLLHLSVLLVSLCIGSFLNVVILRLPKMMHQDWRCQCEEFLEVPEQQRKQEAAITLSKPASTCPSCGHSIRAWENIPVVSYLFLGGKCSSCKTGISPRYPIIEAVTALLSVGTIAFVGSSEAGLWALLLTWSLVALTVIDFDTQLLPDNITLPLMWLGLVLNYFGVLTDFTSAFWGAVAGYLSLWSVYWLFKLVTGKEGMGHGDFKLLAALGAWLGWQLLPAVILLSSVVGAVVGISLMVFKKHGREVPIPFGPYLATAGLLCLWFGADIQRFWFGFLGV</sequence>
<dbReference type="PANTHER" id="PTHR30487">
    <property type="entry name" value="TYPE 4 PREPILIN-LIKE PROTEINS LEADER PEPTIDE-PROCESSING ENZYME"/>
    <property type="match status" value="1"/>
</dbReference>
<dbReference type="GO" id="GO:0016787">
    <property type="term" value="F:hydrolase activity"/>
    <property type="evidence" value="ECO:0007669"/>
    <property type="project" value="UniProtKB-KW"/>
</dbReference>
<dbReference type="RefSeq" id="WP_285367632.1">
    <property type="nucleotide sequence ID" value="NZ_JASSQD010000001.1"/>
</dbReference>
<protein>
    <recommendedName>
        <fullName evidence="9">Prepilin leader peptidase/N-methyltransferase</fullName>
        <ecNumber evidence="9">2.1.1.-</ecNumber>
        <ecNumber evidence="9">3.4.23.43</ecNumber>
    </recommendedName>
</protein>
<dbReference type="PANTHER" id="PTHR30487:SF0">
    <property type="entry name" value="PREPILIN LEADER PEPTIDASE_N-METHYLTRANSFERASE-RELATED"/>
    <property type="match status" value="1"/>
</dbReference>
<keyword evidence="9" id="KW-0645">Protease</keyword>
<accession>A0ABT7HCL2</accession>
<comment type="similarity">
    <text evidence="2 8">Belongs to the peptidase A24 family.</text>
</comment>
<keyword evidence="3" id="KW-1003">Cell membrane</keyword>
<keyword evidence="9" id="KW-0808">Transferase</keyword>